<evidence type="ECO:0000256" key="1">
    <source>
        <dbReference type="SAM" id="Coils"/>
    </source>
</evidence>
<organism evidence="3">
    <name type="scientific">Myoviridae sp. ctNQV2</name>
    <dbReference type="NCBI Taxonomy" id="2827683"/>
    <lineage>
        <taxon>Viruses</taxon>
        <taxon>Duplodnaviria</taxon>
        <taxon>Heunggongvirae</taxon>
        <taxon>Uroviricota</taxon>
        <taxon>Caudoviricetes</taxon>
    </lineage>
</organism>
<name>A0A8S5RZG1_9CAUD</name>
<dbReference type="GO" id="GO:0016779">
    <property type="term" value="F:nucleotidyltransferase activity"/>
    <property type="evidence" value="ECO:0007669"/>
    <property type="project" value="InterPro"/>
</dbReference>
<feature type="domain" description="Polymerase nucleotidyl transferase" evidence="2">
    <location>
        <begin position="90"/>
        <end position="136"/>
    </location>
</feature>
<protein>
    <submittedName>
        <fullName evidence="3">Kanamycin nucleotidyltransferase</fullName>
    </submittedName>
</protein>
<dbReference type="InterPro" id="IPR043519">
    <property type="entry name" value="NT_sf"/>
</dbReference>
<evidence type="ECO:0000259" key="2">
    <source>
        <dbReference type="Pfam" id="PF01909"/>
    </source>
</evidence>
<dbReference type="Pfam" id="PF01909">
    <property type="entry name" value="NTP_transf_2"/>
    <property type="match status" value="1"/>
</dbReference>
<feature type="coiled-coil region" evidence="1">
    <location>
        <begin position="203"/>
        <end position="246"/>
    </location>
</feature>
<dbReference type="SUPFAM" id="SSF81301">
    <property type="entry name" value="Nucleotidyltransferase"/>
    <property type="match status" value="1"/>
</dbReference>
<dbReference type="InterPro" id="IPR002934">
    <property type="entry name" value="Polymerase_NTP_transf_dom"/>
</dbReference>
<keyword evidence="1" id="KW-0175">Coiled coil</keyword>
<sequence>MDNREFLGIYGILICFTMRKVIFNKDYLTILKENLQENLYDEVSMSDINLNPLEPKPQLNPKFWINGKLNSKVRLKLMDIADDFIQTLNVKWVKPLDIVFTGSLANYNWTKYSDIDVHVIMNYKDVYENIEFVKEYFEMKKYSWMQDHDNLRIYGFPIELYVEDSNDAANSSGVYSLEKNKWVVEPKPFNDNEFDELYVKKTAAKLMTQVDELSDMIDETDDDYKIDVLSKKVKRLNDKVKFIRQKSLKKDGEMGNGNIIYKVMRNAGYIDKLWDLKSKTYDKLNSLK</sequence>
<reference evidence="3" key="1">
    <citation type="journal article" date="2021" name="Proc. Natl. Acad. Sci. U.S.A.">
        <title>A Catalog of Tens of Thousands of Viruses from Human Metagenomes Reveals Hidden Associations with Chronic Diseases.</title>
        <authorList>
            <person name="Tisza M.J."/>
            <person name="Buck C.B."/>
        </authorList>
    </citation>
    <scope>NUCLEOTIDE SEQUENCE</scope>
    <source>
        <strain evidence="3">CtNQV2</strain>
    </source>
</reference>
<evidence type="ECO:0000313" key="3">
    <source>
        <dbReference type="EMBL" id="DAF44133.1"/>
    </source>
</evidence>
<dbReference type="Gene3D" id="3.30.460.10">
    <property type="entry name" value="Beta Polymerase, domain 2"/>
    <property type="match status" value="1"/>
</dbReference>
<proteinExistence type="predicted"/>
<accession>A0A8S5RZG1</accession>
<dbReference type="EMBL" id="BK032510">
    <property type="protein sequence ID" value="DAF44133.1"/>
    <property type="molecule type" value="Genomic_DNA"/>
</dbReference>